<gene>
    <name evidence="1" type="ORF">KME60_02130</name>
</gene>
<reference evidence="1" key="1">
    <citation type="submission" date="2021-05" db="EMBL/GenBank/DDBJ databases">
        <authorList>
            <person name="Pietrasiak N."/>
            <person name="Ward R."/>
            <person name="Stajich J.E."/>
            <person name="Kurbessoian T."/>
        </authorList>
    </citation>
    <scope>NUCLEOTIDE SEQUENCE</scope>
    <source>
        <strain evidence="1">GSE-NOS-MK-12-04C</strain>
    </source>
</reference>
<dbReference type="EMBL" id="JAHHGZ010000002">
    <property type="protein sequence ID" value="MBW4666254.1"/>
    <property type="molecule type" value="Genomic_DNA"/>
</dbReference>
<sequence>MTKYSQNLRSSAKLIGAICGGFIISLSAIPQATIAQQTRYTTTSKVNPCPRIFYEKPHDNQVLVPQGCPPNAFTRRYAAQGSTPLSNVPATSSIDQTNLGVGGESPYGQTAVPTMPNIQPGIVSIPLPQQQQAPSARIALNNGMVNVRLVNDTGADVTYQVIGDTSPRSLGGNSDVMLQGLSAPTTVTFQRRDGGLLSVKIQPSSETGMLEVTLDETTDLRIDTKALRIENNGSVFLN</sequence>
<organism evidence="1 2">
    <name type="scientific">Cyanomargarita calcarea GSE-NOS-MK-12-04C</name>
    <dbReference type="NCBI Taxonomy" id="2839659"/>
    <lineage>
        <taxon>Bacteria</taxon>
        <taxon>Bacillati</taxon>
        <taxon>Cyanobacteriota</taxon>
        <taxon>Cyanophyceae</taxon>
        <taxon>Nostocales</taxon>
        <taxon>Cyanomargaritaceae</taxon>
        <taxon>Cyanomargarita</taxon>
    </lineage>
</organism>
<proteinExistence type="predicted"/>
<dbReference type="AlphaFoldDB" id="A0A951UQR8"/>
<evidence type="ECO:0000313" key="2">
    <source>
        <dbReference type="Proteomes" id="UP000729701"/>
    </source>
</evidence>
<name>A0A951UQR8_9CYAN</name>
<accession>A0A951UQR8</accession>
<comment type="caution">
    <text evidence="1">The sequence shown here is derived from an EMBL/GenBank/DDBJ whole genome shotgun (WGS) entry which is preliminary data.</text>
</comment>
<dbReference type="Proteomes" id="UP000729701">
    <property type="component" value="Unassembled WGS sequence"/>
</dbReference>
<reference evidence="1" key="2">
    <citation type="journal article" date="2022" name="Microbiol. Resour. Announc.">
        <title>Metagenome Sequencing to Explore Phylogenomics of Terrestrial Cyanobacteria.</title>
        <authorList>
            <person name="Ward R.D."/>
            <person name="Stajich J.E."/>
            <person name="Johansen J.R."/>
            <person name="Huntemann M."/>
            <person name="Clum A."/>
            <person name="Foster B."/>
            <person name="Foster B."/>
            <person name="Roux S."/>
            <person name="Palaniappan K."/>
            <person name="Varghese N."/>
            <person name="Mukherjee S."/>
            <person name="Reddy T.B.K."/>
            <person name="Daum C."/>
            <person name="Copeland A."/>
            <person name="Chen I.A."/>
            <person name="Ivanova N.N."/>
            <person name="Kyrpides N.C."/>
            <person name="Shapiro N."/>
            <person name="Eloe-Fadrosh E.A."/>
            <person name="Pietrasiak N."/>
        </authorList>
    </citation>
    <scope>NUCLEOTIDE SEQUENCE</scope>
    <source>
        <strain evidence="1">GSE-NOS-MK-12-04C</strain>
    </source>
</reference>
<protein>
    <submittedName>
        <fullName evidence="1">Uncharacterized protein</fullName>
    </submittedName>
</protein>
<evidence type="ECO:0000313" key="1">
    <source>
        <dbReference type="EMBL" id="MBW4666254.1"/>
    </source>
</evidence>